<feature type="domain" description="SLH" evidence="2">
    <location>
        <begin position="576"/>
        <end position="639"/>
    </location>
</feature>
<feature type="transmembrane region" description="Helical" evidence="1">
    <location>
        <begin position="9"/>
        <end position="29"/>
    </location>
</feature>
<accession>A0ABX1Y8A9</accession>
<evidence type="ECO:0000313" key="3">
    <source>
        <dbReference type="EMBL" id="NOU77036.1"/>
    </source>
</evidence>
<dbReference type="EMBL" id="WHOA01000256">
    <property type="protein sequence ID" value="NOU77036.1"/>
    <property type="molecule type" value="Genomic_DNA"/>
</dbReference>
<evidence type="ECO:0000313" key="4">
    <source>
        <dbReference type="Proteomes" id="UP000616779"/>
    </source>
</evidence>
<proteinExistence type="predicted"/>
<dbReference type="Proteomes" id="UP000616779">
    <property type="component" value="Unassembled WGS sequence"/>
</dbReference>
<feature type="domain" description="SLH" evidence="2">
    <location>
        <begin position="520"/>
        <end position="575"/>
    </location>
</feature>
<dbReference type="SUPFAM" id="SSF50998">
    <property type="entry name" value="Quinoprotein alcohol dehydrogenase-like"/>
    <property type="match status" value="1"/>
</dbReference>
<keyword evidence="1" id="KW-0812">Transmembrane</keyword>
<keyword evidence="4" id="KW-1185">Reference proteome</keyword>
<sequence>MKHLRIKHYFLLAMISISVYFSIGCQVITAEENKAQPVLFQSDDFELEWRLTASELGVKLDYQYQGFYQENLGQFSIPLTTKTGQTYIVGHAFTDNATNCIIALNQKGDRNWYYCPPTNGIWMGRHIKMDLEGNLYFLTQTNEDDVYLVNSLDTNGQIRWSKSLLLPGSTGFWINGNSDLLLYSDSDIVTLSSETGEIIRESGHQKSIRSSDYTYRNGLLVSHELSEDRTSTLVAYDDEGKEIFRVLSPVTGFVDSIQILNNQNVFLAWRTNNTNNSQTFNALFNSNGGLVWKRALDWNSFSPYYFTDGIDIYSGSENEHFYRINGSNGEESVIKMPYTSSLNWKGYFYIGKNKSINNPGSYLESQFGDNLSKNEDSFLYKLGNESVVLDNSLQSQGILNFDNPSIYSNSLAKYLETTCHIDPQQVRISIISFHYGEIYLYVRDNNGDLTKTELIKLHLRYFDSLGHWAENSMRRLINEKILTGYEDGSLQPDSLVTREQYVTMLIKALHESTSATQGIFKDVSKTRWSNPYIQKAYELGILDLNNGYFKPDEYLSRLDMAILAAKALHLEAKSTLDQFKDLKEVPKEQQKWVDAAAELKFISGFEDNTFRPRGTATRAQVSVVIEKILNFKMKDTKIAQEYDDDYKKPNVFASDNDSFIGSIRDSVDTDYYKWINNSNEDKKVYIYLNEIGDTHSRLQLFVGIGSNTGRTGNYAQLYYHTARQGYEVTVAPGAILTATVKMQREAELSTNEKYQIEITNQPPN</sequence>
<evidence type="ECO:0000256" key="1">
    <source>
        <dbReference type="SAM" id="Phobius"/>
    </source>
</evidence>
<dbReference type="Pfam" id="PF00395">
    <property type="entry name" value="SLH"/>
    <property type="match status" value="3"/>
</dbReference>
<keyword evidence="1" id="KW-0472">Membrane</keyword>
<feature type="domain" description="SLH" evidence="2">
    <location>
        <begin position="456"/>
        <end position="519"/>
    </location>
</feature>
<dbReference type="PROSITE" id="PS51272">
    <property type="entry name" value="SLH"/>
    <property type="match status" value="3"/>
</dbReference>
<comment type="caution">
    <text evidence="3">The sequence shown here is derived from an EMBL/GenBank/DDBJ whole genome shotgun (WGS) entry which is preliminary data.</text>
</comment>
<protein>
    <recommendedName>
        <fullName evidence="2">SLH domain-containing protein</fullName>
    </recommendedName>
</protein>
<dbReference type="InterPro" id="IPR001119">
    <property type="entry name" value="SLH_dom"/>
</dbReference>
<name>A0ABX1Y8A9_9BACL</name>
<dbReference type="Gene3D" id="2.130.10.10">
    <property type="entry name" value="YVTN repeat-like/Quinoprotein amine dehydrogenase"/>
    <property type="match status" value="1"/>
</dbReference>
<dbReference type="PANTHER" id="PTHR43308">
    <property type="entry name" value="OUTER MEMBRANE PROTEIN ALPHA-RELATED"/>
    <property type="match status" value="1"/>
</dbReference>
<dbReference type="InterPro" id="IPR051465">
    <property type="entry name" value="Cell_Envelope_Struct_Comp"/>
</dbReference>
<gene>
    <name evidence="3" type="ORF">GC098_37720</name>
</gene>
<evidence type="ECO:0000259" key="2">
    <source>
        <dbReference type="PROSITE" id="PS51272"/>
    </source>
</evidence>
<dbReference type="RefSeq" id="WP_171649572.1">
    <property type="nucleotide sequence ID" value="NZ_WHOA01000256.1"/>
</dbReference>
<dbReference type="InterPro" id="IPR011047">
    <property type="entry name" value="Quinoprotein_ADH-like_sf"/>
</dbReference>
<reference evidence="3 4" key="1">
    <citation type="submission" date="2019-10" db="EMBL/GenBank/DDBJ databases">
        <title>Description of Paenibacillus terrestris sp. nov.</title>
        <authorList>
            <person name="Carlier A."/>
            <person name="Qi S."/>
        </authorList>
    </citation>
    <scope>NUCLEOTIDE SEQUENCE [LARGE SCALE GENOMIC DNA]</scope>
    <source>
        <strain evidence="3 4">LMG 31458</strain>
    </source>
</reference>
<organism evidence="3 4">
    <name type="scientific">Paenibacillus phytorum</name>
    <dbReference type="NCBI Taxonomy" id="2654977"/>
    <lineage>
        <taxon>Bacteria</taxon>
        <taxon>Bacillati</taxon>
        <taxon>Bacillota</taxon>
        <taxon>Bacilli</taxon>
        <taxon>Bacillales</taxon>
        <taxon>Paenibacillaceae</taxon>
        <taxon>Paenibacillus</taxon>
    </lineage>
</organism>
<dbReference type="PROSITE" id="PS51257">
    <property type="entry name" value="PROKAR_LIPOPROTEIN"/>
    <property type="match status" value="1"/>
</dbReference>
<keyword evidence="1" id="KW-1133">Transmembrane helix</keyword>
<dbReference type="InterPro" id="IPR015943">
    <property type="entry name" value="WD40/YVTN_repeat-like_dom_sf"/>
</dbReference>